<comment type="caution">
    <text evidence="5">The sequence shown here is derived from an EMBL/GenBank/DDBJ whole genome shotgun (WGS) entry which is preliminary data.</text>
</comment>
<dbReference type="EMBL" id="JAGTJQ010000002">
    <property type="protein sequence ID" value="KAH7038302.1"/>
    <property type="molecule type" value="Genomic_DNA"/>
</dbReference>
<dbReference type="GO" id="GO:0005874">
    <property type="term" value="C:microtubule"/>
    <property type="evidence" value="ECO:0007669"/>
    <property type="project" value="TreeGrafter"/>
</dbReference>
<dbReference type="Gene3D" id="3.40.50.300">
    <property type="entry name" value="P-loop containing nucleotide triphosphate hydrolases"/>
    <property type="match status" value="1"/>
</dbReference>
<dbReference type="InterPro" id="IPR022812">
    <property type="entry name" value="Dynamin"/>
</dbReference>
<evidence type="ECO:0000259" key="3">
    <source>
        <dbReference type="PROSITE" id="PS51388"/>
    </source>
</evidence>
<dbReference type="PANTHER" id="PTHR11566">
    <property type="entry name" value="DYNAMIN"/>
    <property type="match status" value="1"/>
</dbReference>
<dbReference type="PROSITE" id="PS51718">
    <property type="entry name" value="G_DYNAMIN_2"/>
    <property type="match status" value="1"/>
</dbReference>
<dbReference type="Proteomes" id="UP000756346">
    <property type="component" value="Unassembled WGS sequence"/>
</dbReference>
<dbReference type="PROSITE" id="PS51388">
    <property type="entry name" value="GED"/>
    <property type="match status" value="1"/>
</dbReference>
<evidence type="ECO:0000313" key="5">
    <source>
        <dbReference type="EMBL" id="KAH7038302.1"/>
    </source>
</evidence>
<organism evidence="5 6">
    <name type="scientific">Microdochium trichocladiopsis</name>
    <dbReference type="NCBI Taxonomy" id="1682393"/>
    <lineage>
        <taxon>Eukaryota</taxon>
        <taxon>Fungi</taxon>
        <taxon>Dikarya</taxon>
        <taxon>Ascomycota</taxon>
        <taxon>Pezizomycotina</taxon>
        <taxon>Sordariomycetes</taxon>
        <taxon>Xylariomycetidae</taxon>
        <taxon>Xylariales</taxon>
        <taxon>Microdochiaceae</taxon>
        <taxon>Microdochium</taxon>
    </lineage>
</organism>
<evidence type="ECO:0000259" key="4">
    <source>
        <dbReference type="PROSITE" id="PS51718"/>
    </source>
</evidence>
<dbReference type="Pfam" id="PF01031">
    <property type="entry name" value="Dynamin_M"/>
    <property type="match status" value="1"/>
</dbReference>
<dbReference type="PRINTS" id="PR00195">
    <property type="entry name" value="DYNAMIN"/>
</dbReference>
<gene>
    <name evidence="5" type="ORF">B0I36DRAFT_372418</name>
</gene>
<dbReference type="OrthoDB" id="415706at2759"/>
<dbReference type="RefSeq" id="XP_046017423.1">
    <property type="nucleotide sequence ID" value="XM_046160112.1"/>
</dbReference>
<dbReference type="InterPro" id="IPR027417">
    <property type="entry name" value="P-loop_NTPase"/>
</dbReference>
<sequence>MASDATTPAADGLGNQAILSKIDKLRELNVGSIIPLPQLIVVGDQSSGKSSVLEGLTGFSFPRAAGLCTRYATQITCRREDHESVSVTIIPRPQADEALKKKLRGFHRAATKLDNAALAKIFEDANKAMGIRMGTADTSATGGAFSEDILKIEICGPSQSHLTVIDVPGIFRNATPGKYYQEQGKEALLTFLCSKGLTTDDDVLLVRNMVKSYMANTRTVILAVMPCNVDIATQEIIKLAEAADPGGTRTMGVLTKPDLATEKATRGAVLDLLLGKQSNLSLGYCAVKNRGADDNESTMAQRLQSEVAFFSAPEWSSVVDRCGITSLQKRLRELLMQISKREFPNVKAEIERKLKACESDLSAMGLSRADESSQRLFLGKVASRFQMIAQSAVSGQYIGDPLFKTLPSLKLATRMMELNENFANDFWKQGHKFSIDFNGEDDSEQIYVSKTSNELYGNVDLTEYIEIENIIETEDYVCSKPSNRPLMEHVKEVYAMNRGPEIGTFGGTILGMVFEEQSEKWDALVLSHTSKAVVLVHDFITQLLAKLCPDEQVWEQLWQLLLVDRLRSAYQRAMDHARFLLAVERSGRPTTFNHYFNSTLQKKRADRLAKGLDKIQTVASNSDPTEALWYRIDSVKNHFVAKDNTEQICEDIVDTLASYYKVARKRFVDTICQQAINHYLLDGEGSPLKILGPDLVMSLSAKQLDLIAGEDAASRRHREVLSRERDSLRAAKKVLRE</sequence>
<keyword evidence="1" id="KW-0547">Nucleotide-binding</keyword>
<dbReference type="GO" id="GO:0048312">
    <property type="term" value="P:intracellular distribution of mitochondria"/>
    <property type="evidence" value="ECO:0007669"/>
    <property type="project" value="TreeGrafter"/>
</dbReference>
<dbReference type="InterPro" id="IPR020850">
    <property type="entry name" value="GED_dom"/>
</dbReference>
<protein>
    <submittedName>
        <fullName evidence="5">Interferon-induced GTP-binding protein Mx2</fullName>
    </submittedName>
</protein>
<dbReference type="GO" id="GO:0006897">
    <property type="term" value="P:endocytosis"/>
    <property type="evidence" value="ECO:0007669"/>
    <property type="project" value="TreeGrafter"/>
</dbReference>
<evidence type="ECO:0000256" key="2">
    <source>
        <dbReference type="ARBA" id="ARBA00023134"/>
    </source>
</evidence>
<dbReference type="GO" id="GO:0008017">
    <property type="term" value="F:microtubule binding"/>
    <property type="evidence" value="ECO:0007669"/>
    <property type="project" value="TreeGrafter"/>
</dbReference>
<dbReference type="GeneID" id="70189658"/>
<dbReference type="SMART" id="SM00053">
    <property type="entry name" value="DYNc"/>
    <property type="match status" value="1"/>
</dbReference>
<accession>A0A9P8YG52</accession>
<dbReference type="PANTHER" id="PTHR11566:SF215">
    <property type="entry name" value="DYNAMIN GTPASE"/>
    <property type="match status" value="1"/>
</dbReference>
<dbReference type="GO" id="GO:0000266">
    <property type="term" value="P:mitochondrial fission"/>
    <property type="evidence" value="ECO:0007669"/>
    <property type="project" value="TreeGrafter"/>
</dbReference>
<name>A0A9P8YG52_9PEZI</name>
<dbReference type="InterPro" id="IPR030381">
    <property type="entry name" value="G_DYNAMIN_dom"/>
</dbReference>
<keyword evidence="6" id="KW-1185">Reference proteome</keyword>
<dbReference type="CDD" id="cd08771">
    <property type="entry name" value="DLP_1"/>
    <property type="match status" value="1"/>
</dbReference>
<dbReference type="GO" id="GO:0016559">
    <property type="term" value="P:peroxisome fission"/>
    <property type="evidence" value="ECO:0007669"/>
    <property type="project" value="TreeGrafter"/>
</dbReference>
<reference evidence="5" key="1">
    <citation type="journal article" date="2021" name="Nat. Commun.">
        <title>Genetic determinants of endophytism in the Arabidopsis root mycobiome.</title>
        <authorList>
            <person name="Mesny F."/>
            <person name="Miyauchi S."/>
            <person name="Thiergart T."/>
            <person name="Pickel B."/>
            <person name="Atanasova L."/>
            <person name="Karlsson M."/>
            <person name="Huettel B."/>
            <person name="Barry K.W."/>
            <person name="Haridas S."/>
            <person name="Chen C."/>
            <person name="Bauer D."/>
            <person name="Andreopoulos W."/>
            <person name="Pangilinan J."/>
            <person name="LaButti K."/>
            <person name="Riley R."/>
            <person name="Lipzen A."/>
            <person name="Clum A."/>
            <person name="Drula E."/>
            <person name="Henrissat B."/>
            <person name="Kohler A."/>
            <person name="Grigoriev I.V."/>
            <person name="Martin F.M."/>
            <person name="Hacquard S."/>
        </authorList>
    </citation>
    <scope>NUCLEOTIDE SEQUENCE</scope>
    <source>
        <strain evidence="5">MPI-CAGE-CH-0230</strain>
    </source>
</reference>
<feature type="domain" description="Dynamin-type G" evidence="4">
    <location>
        <begin position="33"/>
        <end position="344"/>
    </location>
</feature>
<dbReference type="SUPFAM" id="SSF52540">
    <property type="entry name" value="P-loop containing nucleoside triphosphate hydrolases"/>
    <property type="match status" value="1"/>
</dbReference>
<dbReference type="InterPro" id="IPR045063">
    <property type="entry name" value="Dynamin_N"/>
</dbReference>
<keyword evidence="2" id="KW-0342">GTP-binding</keyword>
<evidence type="ECO:0000256" key="1">
    <source>
        <dbReference type="ARBA" id="ARBA00022741"/>
    </source>
</evidence>
<evidence type="ECO:0000313" key="6">
    <source>
        <dbReference type="Proteomes" id="UP000756346"/>
    </source>
</evidence>
<dbReference type="GO" id="GO:0016020">
    <property type="term" value="C:membrane"/>
    <property type="evidence" value="ECO:0007669"/>
    <property type="project" value="TreeGrafter"/>
</dbReference>
<dbReference type="InterPro" id="IPR001401">
    <property type="entry name" value="Dynamin_GTPase"/>
</dbReference>
<dbReference type="GO" id="GO:0005739">
    <property type="term" value="C:mitochondrion"/>
    <property type="evidence" value="ECO:0007669"/>
    <property type="project" value="TreeGrafter"/>
</dbReference>
<proteinExistence type="predicted"/>
<dbReference type="FunFam" id="3.40.50.300:FF:001425">
    <property type="entry name" value="Dynamin GTPase, putative"/>
    <property type="match status" value="1"/>
</dbReference>
<dbReference type="GO" id="GO:0003924">
    <property type="term" value="F:GTPase activity"/>
    <property type="evidence" value="ECO:0007669"/>
    <property type="project" value="InterPro"/>
</dbReference>
<dbReference type="GO" id="GO:0005525">
    <property type="term" value="F:GTP binding"/>
    <property type="evidence" value="ECO:0007669"/>
    <property type="project" value="InterPro"/>
</dbReference>
<dbReference type="InterPro" id="IPR000375">
    <property type="entry name" value="Dynamin_stalk"/>
</dbReference>
<dbReference type="Pfam" id="PF00350">
    <property type="entry name" value="Dynamin_N"/>
    <property type="match status" value="1"/>
</dbReference>
<feature type="domain" description="GED" evidence="3">
    <location>
        <begin position="649"/>
        <end position="737"/>
    </location>
</feature>
<dbReference type="AlphaFoldDB" id="A0A9P8YG52"/>